<dbReference type="RefSeq" id="WP_338534828.1">
    <property type="nucleotide sequence ID" value="NZ_AP028654.1"/>
</dbReference>
<evidence type="ECO:0000259" key="1">
    <source>
        <dbReference type="Pfam" id="PF12706"/>
    </source>
</evidence>
<dbReference type="Gene3D" id="3.60.15.10">
    <property type="entry name" value="Ribonuclease Z/Hydroxyacylglutathione hydrolase-like"/>
    <property type="match status" value="1"/>
</dbReference>
<evidence type="ECO:0000313" key="2">
    <source>
        <dbReference type="EMBL" id="BEP29160.1"/>
    </source>
</evidence>
<sequence length="270" mass="31265">MKYKVKLWGVMGSCPGGKKELLEYGSNTSSVTIMNNNTLVIFDCGSGIVGLGHSDIDFTKFKKIVIFITHYHYDHIIGMPFFSLFYNPNLNISIYAPRFQGLNSKDVLSMLFKEPFLPMNINQLKANIEYNNIEDYDTVKVNDLEIDKFRTDHPGINYAYRVKKDNHIFSYITDLEHSKEIDESLIEFVRNSTNIYYDSNFTDEEKYLPRYEGWGHSSHSKGIKLMFDSNSKNIYLGHHGLHRKLKELIEVDEATPENVIIAKEGMEFDL</sequence>
<dbReference type="InterPro" id="IPR001279">
    <property type="entry name" value="Metallo-B-lactamas"/>
</dbReference>
<gene>
    <name evidence="2" type="ORF">HLPR_14910</name>
</gene>
<keyword evidence="3" id="KW-1185">Reference proteome</keyword>
<dbReference type="EMBL" id="AP028654">
    <property type="protein sequence ID" value="BEP29160.1"/>
    <property type="molecule type" value="Genomic_DNA"/>
</dbReference>
<dbReference type="Pfam" id="PF12706">
    <property type="entry name" value="Lactamase_B_2"/>
    <property type="match status" value="1"/>
</dbReference>
<evidence type="ECO:0000313" key="3">
    <source>
        <dbReference type="Proteomes" id="UP001321786"/>
    </source>
</evidence>
<dbReference type="PANTHER" id="PTHR42663">
    <property type="entry name" value="HYDROLASE C777.06C-RELATED-RELATED"/>
    <property type="match status" value="1"/>
</dbReference>
<name>A0AAU9E546_9FIRM</name>
<protein>
    <submittedName>
        <fullName evidence="2">MBL fold metallo-hydrolase</fullName>
    </submittedName>
</protein>
<feature type="domain" description="Metallo-beta-lactamase" evidence="1">
    <location>
        <begin position="61"/>
        <end position="239"/>
    </location>
</feature>
<dbReference type="Proteomes" id="UP001321786">
    <property type="component" value="Chromosome"/>
</dbReference>
<dbReference type="AlphaFoldDB" id="A0AAU9E546"/>
<dbReference type="SUPFAM" id="SSF56281">
    <property type="entry name" value="Metallo-hydrolase/oxidoreductase"/>
    <property type="match status" value="1"/>
</dbReference>
<dbReference type="KEGG" id="hprf:HLPR_14910"/>
<dbReference type="InterPro" id="IPR036866">
    <property type="entry name" value="RibonucZ/Hydroxyglut_hydro"/>
</dbReference>
<proteinExistence type="predicted"/>
<reference evidence="2 3" key="1">
    <citation type="submission" date="2023-08" db="EMBL/GenBank/DDBJ databases">
        <title>Helicovermis profunda gen. nov., sp. nov., a novel mesophilic, fermentative bacterium within the Bacillota from a deep-sea hydrothermal vent chimney.</title>
        <authorList>
            <person name="Miyazaki U."/>
            <person name="Mizutani D."/>
            <person name="Hashimoto Y."/>
            <person name="Tame A."/>
            <person name="Sawayama S."/>
            <person name="Miyazaki J."/>
            <person name="Takai K."/>
            <person name="Nakagawa S."/>
        </authorList>
    </citation>
    <scope>NUCLEOTIDE SEQUENCE [LARGE SCALE GENOMIC DNA]</scope>
    <source>
        <strain evidence="2 3">S502</strain>
    </source>
</reference>
<dbReference type="CDD" id="cd07715">
    <property type="entry name" value="TaR3-like_MBL-fold"/>
    <property type="match status" value="1"/>
</dbReference>
<organism evidence="2 3">
    <name type="scientific">Helicovermis profundi</name>
    <dbReference type="NCBI Taxonomy" id="3065157"/>
    <lineage>
        <taxon>Bacteria</taxon>
        <taxon>Bacillati</taxon>
        <taxon>Bacillota</taxon>
        <taxon>Clostridia</taxon>
        <taxon>Helicovermis</taxon>
    </lineage>
</organism>
<dbReference type="PANTHER" id="PTHR42663:SF4">
    <property type="entry name" value="SLL1036 PROTEIN"/>
    <property type="match status" value="1"/>
</dbReference>
<accession>A0AAU9E546</accession>